<reference evidence="2 3" key="1">
    <citation type="journal article" date="2012" name="Stand. Genomic Sci.">
        <title>Complete genome sequence of the melanogenic marine bacterium Marinomonas mediterranea type strain (MMB-1(T)).</title>
        <authorList>
            <person name="Lucas-Elio P."/>
            <person name="Goodwin L."/>
            <person name="Woyke T."/>
            <person name="Pitluck S."/>
            <person name="Nolan M."/>
            <person name="Kyrpides N.C."/>
            <person name="Detter J.C."/>
            <person name="Copeland A."/>
            <person name="Teshima H."/>
            <person name="Bruce D."/>
            <person name="Detter C."/>
            <person name="Tapia R."/>
            <person name="Han S."/>
            <person name="Land M.L."/>
            <person name="Ivanova N."/>
            <person name="Mikhailova N."/>
            <person name="Johnston A.W."/>
            <person name="Sanchez-Amat A."/>
        </authorList>
    </citation>
    <scope>NUCLEOTIDE SEQUENCE [LARGE SCALE GENOMIC DNA]</scope>
    <source>
        <strain evidence="3">ATCC 700492 / JCM 21426 / NBRC 103028 / MMB-1</strain>
    </source>
</reference>
<protein>
    <submittedName>
        <fullName evidence="2">Uncharacterized protein</fullName>
    </submittedName>
</protein>
<keyword evidence="1" id="KW-0732">Signal</keyword>
<dbReference type="OrthoDB" id="9854717at2"/>
<feature type="chain" id="PRO_5003279239" evidence="1">
    <location>
        <begin position="24"/>
        <end position="109"/>
    </location>
</feature>
<dbReference type="Proteomes" id="UP000001062">
    <property type="component" value="Chromosome"/>
</dbReference>
<proteinExistence type="predicted"/>
<evidence type="ECO:0000313" key="3">
    <source>
        <dbReference type="Proteomes" id="UP000001062"/>
    </source>
</evidence>
<organism evidence="2 3">
    <name type="scientific">Marinomonas mediterranea (strain ATCC 700492 / JCM 21426 / NBRC 103028 / MMB-1)</name>
    <dbReference type="NCBI Taxonomy" id="717774"/>
    <lineage>
        <taxon>Bacteria</taxon>
        <taxon>Pseudomonadati</taxon>
        <taxon>Pseudomonadota</taxon>
        <taxon>Gammaproteobacteria</taxon>
        <taxon>Oceanospirillales</taxon>
        <taxon>Oceanospirillaceae</taxon>
        <taxon>Marinomonas</taxon>
    </lineage>
</organism>
<evidence type="ECO:0000256" key="1">
    <source>
        <dbReference type="SAM" id="SignalP"/>
    </source>
</evidence>
<evidence type="ECO:0000313" key="2">
    <source>
        <dbReference type="EMBL" id="ADZ91475.1"/>
    </source>
</evidence>
<feature type="signal peptide" evidence="1">
    <location>
        <begin position="1"/>
        <end position="23"/>
    </location>
</feature>
<sequence length="109" mass="10806" precursor="true">MKLIKHSIIIALFSAVVCSTSYASSDHSTQASKHLSLGVSHGVASVAQPVSAVVASPILVSGAVAGSVGAASTQVGASTLNAHNKIPGAFNITEQTVTAGPSPDQAIQE</sequence>
<dbReference type="RefSeq" id="WP_013661380.1">
    <property type="nucleotide sequence ID" value="NC_015276.1"/>
</dbReference>
<dbReference type="HOGENOM" id="CLU_2180679_0_0_6"/>
<dbReference type="KEGG" id="mme:Marme_2234"/>
<dbReference type="STRING" id="717774.Marme_2234"/>
<name>F2JTG1_MARM1</name>
<dbReference type="PATRIC" id="fig|717774.3.peg.2301"/>
<dbReference type="EMBL" id="CP002583">
    <property type="protein sequence ID" value="ADZ91475.1"/>
    <property type="molecule type" value="Genomic_DNA"/>
</dbReference>
<keyword evidence="3" id="KW-1185">Reference proteome</keyword>
<gene>
    <name evidence="2" type="ordered locus">Marme_2234</name>
</gene>
<dbReference type="AlphaFoldDB" id="F2JTG1"/>
<accession>F2JTG1</accession>